<keyword evidence="3" id="KW-1185">Reference proteome</keyword>
<dbReference type="Proteomes" id="UP001596512">
    <property type="component" value="Unassembled WGS sequence"/>
</dbReference>
<protein>
    <submittedName>
        <fullName evidence="2">Uncharacterized protein</fullName>
    </submittedName>
</protein>
<accession>A0ABW2TTG0</accession>
<gene>
    <name evidence="2" type="ORF">ACFQV2_27345</name>
</gene>
<sequence>MLRTNLPRDPCGAGSSTARRSSCSTRPTPGRTRSPAWAPLTDSFQIAWCATPGPDAGREAVEDVLETLADRRVRTHVVADAGLAGFAVEALAEFGHIARTLVVVGPGETPPAPGLRVLRVPGSGLSSPAVVASVLAELGWART</sequence>
<feature type="compositionally biased region" description="Low complexity" evidence="1">
    <location>
        <begin position="11"/>
        <end position="36"/>
    </location>
</feature>
<evidence type="ECO:0000313" key="2">
    <source>
        <dbReference type="EMBL" id="MFC7616624.1"/>
    </source>
</evidence>
<comment type="caution">
    <text evidence="2">The sequence shown here is derived from an EMBL/GenBank/DDBJ whole genome shotgun (WGS) entry which is preliminary data.</text>
</comment>
<feature type="region of interest" description="Disordered" evidence="1">
    <location>
        <begin position="1"/>
        <end position="37"/>
    </location>
</feature>
<organism evidence="2 3">
    <name type="scientific">Actinokineospora soli</name>
    <dbReference type="NCBI Taxonomy" id="1048753"/>
    <lineage>
        <taxon>Bacteria</taxon>
        <taxon>Bacillati</taxon>
        <taxon>Actinomycetota</taxon>
        <taxon>Actinomycetes</taxon>
        <taxon>Pseudonocardiales</taxon>
        <taxon>Pseudonocardiaceae</taxon>
        <taxon>Actinokineospora</taxon>
    </lineage>
</organism>
<evidence type="ECO:0000313" key="3">
    <source>
        <dbReference type="Proteomes" id="UP001596512"/>
    </source>
</evidence>
<dbReference type="EMBL" id="JBHTEY010000004">
    <property type="protein sequence ID" value="MFC7616624.1"/>
    <property type="molecule type" value="Genomic_DNA"/>
</dbReference>
<reference evidence="3" key="1">
    <citation type="journal article" date="2019" name="Int. J. Syst. Evol. Microbiol.">
        <title>The Global Catalogue of Microorganisms (GCM) 10K type strain sequencing project: providing services to taxonomists for standard genome sequencing and annotation.</title>
        <authorList>
            <consortium name="The Broad Institute Genomics Platform"/>
            <consortium name="The Broad Institute Genome Sequencing Center for Infectious Disease"/>
            <person name="Wu L."/>
            <person name="Ma J."/>
        </authorList>
    </citation>
    <scope>NUCLEOTIDE SEQUENCE [LARGE SCALE GENOMIC DNA]</scope>
    <source>
        <strain evidence="3">JCM 17695</strain>
    </source>
</reference>
<evidence type="ECO:0000256" key="1">
    <source>
        <dbReference type="SAM" id="MobiDB-lite"/>
    </source>
</evidence>
<name>A0ABW2TTG0_9PSEU</name>
<proteinExistence type="predicted"/>